<organism evidence="1 2">
    <name type="scientific">Priestia aryabhattai</name>
    <name type="common">Bacillus aryabhattai</name>
    <dbReference type="NCBI Taxonomy" id="412384"/>
    <lineage>
        <taxon>Bacteria</taxon>
        <taxon>Bacillati</taxon>
        <taxon>Bacillota</taxon>
        <taxon>Bacilli</taxon>
        <taxon>Bacillales</taxon>
        <taxon>Bacillaceae</taxon>
        <taxon>Priestia</taxon>
    </lineage>
</organism>
<gene>
    <name evidence="1" type="ORF">O0Q50_23105</name>
</gene>
<comment type="caution">
    <text evidence="1">The sequence shown here is derived from an EMBL/GenBank/DDBJ whole genome shotgun (WGS) entry which is preliminary data.</text>
</comment>
<proteinExistence type="predicted"/>
<reference evidence="1" key="2">
    <citation type="submission" date="2022-12" db="EMBL/GenBank/DDBJ databases">
        <authorList>
            <person name="Dechsakulwatana C."/>
            <person name="Rungsihiranrut A."/>
            <person name="Muangchinda C."/>
            <person name="Ningthoujam R."/>
            <person name="Klankeo P."/>
            <person name="Pinyakong O."/>
        </authorList>
    </citation>
    <scope>NUCLEOTIDE SEQUENCE</scope>
    <source>
        <strain evidence="1">TL01-2</strain>
    </source>
</reference>
<dbReference type="AlphaFoldDB" id="A0AAX6NEZ9"/>
<dbReference type="RefSeq" id="WP_316911291.1">
    <property type="nucleotide sequence ID" value="NZ_JAPTGD010000002.1"/>
</dbReference>
<evidence type="ECO:0000313" key="1">
    <source>
        <dbReference type="EMBL" id="MDU9694075.1"/>
    </source>
</evidence>
<name>A0AAX6NEZ9_PRIAR</name>
<evidence type="ECO:0000313" key="2">
    <source>
        <dbReference type="Proteomes" id="UP001269400"/>
    </source>
</evidence>
<reference evidence="1" key="1">
    <citation type="journal article" date="2022" name="J Environ Chem Eng">
        <title>Biodegradation of petroleum oil using a constructed nonpathogenic and heavy metal-tolerant bacterial consortium isolated from marine sponges.</title>
        <authorList>
            <person name="Dechsakulwatana C."/>
            <person name="Rungsihiranrut A."/>
            <person name="Muangchinda C."/>
            <person name="Ningthoujam R."/>
            <person name="Klankeo P."/>
            <person name="Pinyakong O."/>
        </authorList>
    </citation>
    <scope>NUCLEOTIDE SEQUENCE</scope>
    <source>
        <strain evidence="1">TL01-2</strain>
    </source>
</reference>
<accession>A0AAX6NEZ9</accession>
<protein>
    <submittedName>
        <fullName evidence="1">Uncharacterized protein</fullName>
    </submittedName>
</protein>
<dbReference type="Proteomes" id="UP001269400">
    <property type="component" value="Unassembled WGS sequence"/>
</dbReference>
<dbReference type="EMBL" id="JAPTGD010000002">
    <property type="protein sequence ID" value="MDU9694075.1"/>
    <property type="molecule type" value="Genomic_DNA"/>
</dbReference>
<sequence>MIKIKALTTDESLRVTQGKVYLAEENDGEKELIILDDDQSRNSSVAYHEKGYMYDQDFQKKFLYL</sequence>